<keyword evidence="2" id="KW-1185">Reference proteome</keyword>
<evidence type="ECO:0000313" key="1">
    <source>
        <dbReference type="EMBL" id="SHF29815.1"/>
    </source>
</evidence>
<evidence type="ECO:0000313" key="2">
    <source>
        <dbReference type="Proteomes" id="UP000184368"/>
    </source>
</evidence>
<reference evidence="1 2" key="1">
    <citation type="submission" date="2016-11" db="EMBL/GenBank/DDBJ databases">
        <authorList>
            <person name="Jaros S."/>
            <person name="Januszkiewicz K."/>
            <person name="Wedrychowicz H."/>
        </authorList>
    </citation>
    <scope>NUCLEOTIDE SEQUENCE [LARGE SCALE GENOMIC DNA]</scope>
    <source>
        <strain evidence="1 2">DSM 26897</strain>
    </source>
</reference>
<dbReference type="OrthoDB" id="676308at2"/>
<gene>
    <name evidence="1" type="ORF">SAMN05444008_106271</name>
</gene>
<accession>A0A1M5AI42</accession>
<organism evidence="1 2">
    <name type="scientific">Cnuella takakiae</name>
    <dbReference type="NCBI Taxonomy" id="1302690"/>
    <lineage>
        <taxon>Bacteria</taxon>
        <taxon>Pseudomonadati</taxon>
        <taxon>Bacteroidota</taxon>
        <taxon>Chitinophagia</taxon>
        <taxon>Chitinophagales</taxon>
        <taxon>Chitinophagaceae</taxon>
        <taxon>Cnuella</taxon>
    </lineage>
</organism>
<dbReference type="InterPro" id="IPR058512">
    <property type="entry name" value="DUF8199"/>
</dbReference>
<proteinExistence type="predicted"/>
<dbReference type="EMBL" id="FQUO01000006">
    <property type="protein sequence ID" value="SHF29815.1"/>
    <property type="molecule type" value="Genomic_DNA"/>
</dbReference>
<dbReference type="STRING" id="1302690.BUE76_08650"/>
<name>A0A1M5AI42_9BACT</name>
<sequence length="129" mass="14354">MKRIWVTILLLAYFTVSTGFVVNLHYCMGDYAGMEIGHPEKKDCGKCGMPLKKKAGCCDDEVKLLKVEQDQSAATFAVFHFGVALDLPVPAFFPFEAAEQVAFYQATPAHAPPLISEQDTYLQNCVFRI</sequence>
<dbReference type="InterPro" id="IPR058060">
    <property type="entry name" value="HYC_CC_PP"/>
</dbReference>
<dbReference type="AlphaFoldDB" id="A0A1M5AI42"/>
<dbReference type="NCBIfam" id="NF047658">
    <property type="entry name" value="HYC_CC_PP"/>
    <property type="match status" value="1"/>
</dbReference>
<dbReference type="Pfam" id="PF26622">
    <property type="entry name" value="DUF8199"/>
    <property type="match status" value="1"/>
</dbReference>
<protein>
    <submittedName>
        <fullName evidence="1">Uncharacterized protein</fullName>
    </submittedName>
</protein>
<dbReference type="RefSeq" id="WP_073042610.1">
    <property type="nucleotide sequence ID" value="NZ_FQUO01000006.1"/>
</dbReference>
<dbReference type="Proteomes" id="UP000184368">
    <property type="component" value="Unassembled WGS sequence"/>
</dbReference>